<protein>
    <recommendedName>
        <fullName evidence="2">EamA domain-containing protein</fullName>
    </recommendedName>
</protein>
<dbReference type="Pfam" id="PF00892">
    <property type="entry name" value="EamA"/>
    <property type="match status" value="1"/>
</dbReference>
<dbReference type="AlphaFoldDB" id="A0A7S0JFC2"/>
<dbReference type="InterPro" id="IPR000620">
    <property type="entry name" value="EamA_dom"/>
</dbReference>
<organism evidence="3">
    <name type="scientific">Calcidiscus leptoporus</name>
    <dbReference type="NCBI Taxonomy" id="127549"/>
    <lineage>
        <taxon>Eukaryota</taxon>
        <taxon>Haptista</taxon>
        <taxon>Haptophyta</taxon>
        <taxon>Prymnesiophyceae</taxon>
        <taxon>Coccolithales</taxon>
        <taxon>Calcidiscaceae</taxon>
        <taxon>Calcidiscus</taxon>
    </lineage>
</organism>
<keyword evidence="1" id="KW-0812">Transmembrane</keyword>
<dbReference type="GO" id="GO:0016020">
    <property type="term" value="C:membrane"/>
    <property type="evidence" value="ECO:0007669"/>
    <property type="project" value="InterPro"/>
</dbReference>
<gene>
    <name evidence="3" type="ORF">CLEP1334_LOCUS25449</name>
</gene>
<sequence>MGGTRSTTAGLAVSWRVSLGLFLLVLQCVSFVALVLVQKPLVSRYPVPWVVAWSYILCTMWSSLAALLDGSMLHVRRALSSPSGFAIIAYSATLGCVVYFMLIAYASRHLSSTLVSVTVSLEPLAVSAIGVLFFEQTFQRLELAGYAIAFTGSAMLAFATREPAQQATDGGRGAYELTGLVEEAADAGPKG</sequence>
<dbReference type="SUPFAM" id="SSF103481">
    <property type="entry name" value="Multidrug resistance efflux transporter EmrE"/>
    <property type="match status" value="1"/>
</dbReference>
<proteinExistence type="predicted"/>
<evidence type="ECO:0000256" key="1">
    <source>
        <dbReference type="SAM" id="Phobius"/>
    </source>
</evidence>
<feature type="domain" description="EamA" evidence="2">
    <location>
        <begin position="19"/>
        <end position="156"/>
    </location>
</feature>
<keyword evidence="1" id="KW-1133">Transmembrane helix</keyword>
<feature type="transmembrane region" description="Helical" evidence="1">
    <location>
        <begin position="15"/>
        <end position="37"/>
    </location>
</feature>
<feature type="transmembrane region" description="Helical" evidence="1">
    <location>
        <begin position="87"/>
        <end position="106"/>
    </location>
</feature>
<accession>A0A7S0JFC2</accession>
<name>A0A7S0JFC2_9EUKA</name>
<evidence type="ECO:0000313" key="3">
    <source>
        <dbReference type="EMBL" id="CAD8550159.1"/>
    </source>
</evidence>
<evidence type="ECO:0000259" key="2">
    <source>
        <dbReference type="Pfam" id="PF00892"/>
    </source>
</evidence>
<reference evidence="3" key="1">
    <citation type="submission" date="2021-01" db="EMBL/GenBank/DDBJ databases">
        <authorList>
            <person name="Corre E."/>
            <person name="Pelletier E."/>
            <person name="Niang G."/>
            <person name="Scheremetjew M."/>
            <person name="Finn R."/>
            <person name="Kale V."/>
            <person name="Holt S."/>
            <person name="Cochrane G."/>
            <person name="Meng A."/>
            <person name="Brown T."/>
            <person name="Cohen L."/>
        </authorList>
    </citation>
    <scope>NUCLEOTIDE SEQUENCE</scope>
    <source>
        <strain evidence="3">RCC1130</strain>
    </source>
</reference>
<feature type="transmembrane region" description="Helical" evidence="1">
    <location>
        <begin position="113"/>
        <end position="134"/>
    </location>
</feature>
<feature type="transmembrane region" description="Helical" evidence="1">
    <location>
        <begin position="49"/>
        <end position="67"/>
    </location>
</feature>
<dbReference type="EMBL" id="HBER01050927">
    <property type="protein sequence ID" value="CAD8550159.1"/>
    <property type="molecule type" value="Transcribed_RNA"/>
</dbReference>
<dbReference type="InterPro" id="IPR037185">
    <property type="entry name" value="EmrE-like"/>
</dbReference>
<keyword evidence="1" id="KW-0472">Membrane</keyword>